<evidence type="ECO:0000256" key="3">
    <source>
        <dbReference type="ARBA" id="ARBA00022989"/>
    </source>
</evidence>
<dbReference type="InterPro" id="IPR005828">
    <property type="entry name" value="MFS_sugar_transport-like"/>
</dbReference>
<organism evidence="7 8">
    <name type="scientific">Littorina saxatilis</name>
    <dbReference type="NCBI Taxonomy" id="31220"/>
    <lineage>
        <taxon>Eukaryota</taxon>
        <taxon>Metazoa</taxon>
        <taxon>Spiralia</taxon>
        <taxon>Lophotrochozoa</taxon>
        <taxon>Mollusca</taxon>
        <taxon>Gastropoda</taxon>
        <taxon>Caenogastropoda</taxon>
        <taxon>Littorinimorpha</taxon>
        <taxon>Littorinoidea</taxon>
        <taxon>Littorinidae</taxon>
        <taxon>Littorina</taxon>
    </lineage>
</organism>
<protein>
    <recommendedName>
        <fullName evidence="6">Major facilitator superfamily (MFS) profile domain-containing protein</fullName>
    </recommendedName>
</protein>
<evidence type="ECO:0000259" key="6">
    <source>
        <dbReference type="PROSITE" id="PS50850"/>
    </source>
</evidence>
<dbReference type="SUPFAM" id="SSF103473">
    <property type="entry name" value="MFS general substrate transporter"/>
    <property type="match status" value="1"/>
</dbReference>
<feature type="transmembrane region" description="Helical" evidence="5">
    <location>
        <begin position="425"/>
        <end position="444"/>
    </location>
</feature>
<feature type="transmembrane region" description="Helical" evidence="5">
    <location>
        <begin position="339"/>
        <end position="360"/>
    </location>
</feature>
<feature type="transmembrane region" description="Helical" evidence="5">
    <location>
        <begin position="16"/>
        <end position="36"/>
    </location>
</feature>
<keyword evidence="3 5" id="KW-1133">Transmembrane helix</keyword>
<name>A0AAN9AP33_9CAEN</name>
<dbReference type="EMBL" id="JBAMIC010000024">
    <property type="protein sequence ID" value="KAK7090219.1"/>
    <property type="molecule type" value="Genomic_DNA"/>
</dbReference>
<reference evidence="7 8" key="1">
    <citation type="submission" date="2024-02" db="EMBL/GenBank/DDBJ databases">
        <title>Chromosome-scale genome assembly of the rough periwinkle Littorina saxatilis.</title>
        <authorList>
            <person name="De Jode A."/>
            <person name="Faria R."/>
            <person name="Formenti G."/>
            <person name="Sims Y."/>
            <person name="Smith T.P."/>
            <person name="Tracey A."/>
            <person name="Wood J.M.D."/>
            <person name="Zagrodzka Z.B."/>
            <person name="Johannesson K."/>
            <person name="Butlin R.K."/>
            <person name="Leder E.H."/>
        </authorList>
    </citation>
    <scope>NUCLEOTIDE SEQUENCE [LARGE SCALE GENOMIC DNA]</scope>
    <source>
        <strain evidence="7">Snail1</strain>
        <tissue evidence="7">Muscle</tissue>
    </source>
</reference>
<feature type="transmembrane region" description="Helical" evidence="5">
    <location>
        <begin position="221"/>
        <end position="242"/>
    </location>
</feature>
<evidence type="ECO:0000256" key="2">
    <source>
        <dbReference type="ARBA" id="ARBA00022692"/>
    </source>
</evidence>
<dbReference type="GO" id="GO:0022857">
    <property type="term" value="F:transmembrane transporter activity"/>
    <property type="evidence" value="ECO:0007669"/>
    <property type="project" value="InterPro"/>
</dbReference>
<dbReference type="InterPro" id="IPR020846">
    <property type="entry name" value="MFS_dom"/>
</dbReference>
<dbReference type="PROSITE" id="PS50850">
    <property type="entry name" value="MFS"/>
    <property type="match status" value="1"/>
</dbReference>
<proteinExistence type="predicted"/>
<dbReference type="Pfam" id="PF00083">
    <property type="entry name" value="Sugar_tr"/>
    <property type="match status" value="1"/>
</dbReference>
<feature type="transmembrane region" description="Helical" evidence="5">
    <location>
        <begin position="163"/>
        <end position="183"/>
    </location>
</feature>
<feature type="transmembrane region" description="Helical" evidence="5">
    <location>
        <begin position="366"/>
        <end position="387"/>
    </location>
</feature>
<dbReference type="InterPro" id="IPR036259">
    <property type="entry name" value="MFS_trans_sf"/>
</dbReference>
<evidence type="ECO:0000256" key="5">
    <source>
        <dbReference type="SAM" id="Phobius"/>
    </source>
</evidence>
<dbReference type="AlphaFoldDB" id="A0AAN9AP33"/>
<dbReference type="Proteomes" id="UP001374579">
    <property type="component" value="Unassembled WGS sequence"/>
</dbReference>
<evidence type="ECO:0000313" key="7">
    <source>
        <dbReference type="EMBL" id="KAK7090219.1"/>
    </source>
</evidence>
<dbReference type="PANTHER" id="PTHR24064">
    <property type="entry name" value="SOLUTE CARRIER FAMILY 22 MEMBER"/>
    <property type="match status" value="1"/>
</dbReference>
<dbReference type="Gene3D" id="1.20.1250.20">
    <property type="entry name" value="MFS general substrate transporter like domains"/>
    <property type="match status" value="1"/>
</dbReference>
<dbReference type="GO" id="GO:0016020">
    <property type="term" value="C:membrane"/>
    <property type="evidence" value="ECO:0007669"/>
    <property type="project" value="UniProtKB-SubCell"/>
</dbReference>
<dbReference type="PROSITE" id="PS00216">
    <property type="entry name" value="SUGAR_TRANSPORT_1"/>
    <property type="match status" value="1"/>
</dbReference>
<evidence type="ECO:0000313" key="8">
    <source>
        <dbReference type="Proteomes" id="UP001374579"/>
    </source>
</evidence>
<keyword evidence="4 5" id="KW-0472">Membrane</keyword>
<gene>
    <name evidence="7" type="ORF">V1264_010046</name>
</gene>
<comment type="caution">
    <text evidence="7">The sequence shown here is derived from an EMBL/GenBank/DDBJ whole genome shotgun (WGS) entry which is preliminary data.</text>
</comment>
<keyword evidence="2 5" id="KW-0812">Transmembrane</keyword>
<feature type="transmembrane region" description="Helical" evidence="5">
    <location>
        <begin position="456"/>
        <end position="480"/>
    </location>
</feature>
<evidence type="ECO:0000256" key="4">
    <source>
        <dbReference type="ARBA" id="ARBA00023136"/>
    </source>
</evidence>
<dbReference type="InterPro" id="IPR005829">
    <property type="entry name" value="Sugar_transporter_CS"/>
</dbReference>
<sequence length="530" mass="57919">MILEEILSDVGDNGRFQIIFTAVITIMEVVIAWSMLQTALIGATPSWWCIDPTTYGFPNMTLNNATYQTCSVAADVVTNGLVNGYVNGYSNSTDIPTTTLAAATSSMSCVRYYDPGMVTIVGEWDLVCERKYIKAVINSVQMAGVLVGSVMAGQSSDSIGRRLTCYVTMVLHALTCLVSGFATTWQMYAVFRFFVGGAIGSYLVLHYVYVIEFVRHTWRPYLASIPAWALGAGMLCLTAWQVPNWRHLNFICAGLTVPMVFGWFVSPESLRWLAARGKVEAAEKVVELIAKINGRTKATDTSEQLSLLAEEEKSHGQQDKKYTYITLVQGGWKNVMKTLVLGFAWMSLSMSFYGIIFGVSALSGNVYLNMFLLSVVEVPLTLSTAFITVRIGRRWTSSLFFFLASLTGFGILIADRAAAEETRGTIISVVAICSKLFIAAAWTCMQTFTAELYPTVIRSLGLGAANTAARVGGILAPFVLEMDTPYDAVRCYIIVGSIMAISGLSVLLLGETKGKALADTLHQEQKELNI</sequence>
<feature type="transmembrane region" description="Helical" evidence="5">
    <location>
        <begin position="492"/>
        <end position="510"/>
    </location>
</feature>
<feature type="domain" description="Major facilitator superfamily (MFS) profile" evidence="6">
    <location>
        <begin position="76"/>
        <end position="514"/>
    </location>
</feature>
<evidence type="ECO:0000256" key="1">
    <source>
        <dbReference type="ARBA" id="ARBA00004141"/>
    </source>
</evidence>
<feature type="transmembrane region" description="Helical" evidence="5">
    <location>
        <begin position="248"/>
        <end position="266"/>
    </location>
</feature>
<comment type="subcellular location">
    <subcellularLocation>
        <location evidence="1">Membrane</location>
        <topology evidence="1">Multi-pass membrane protein</topology>
    </subcellularLocation>
</comment>
<feature type="transmembrane region" description="Helical" evidence="5">
    <location>
        <begin position="399"/>
        <end position="419"/>
    </location>
</feature>
<keyword evidence="8" id="KW-1185">Reference proteome</keyword>
<feature type="transmembrane region" description="Helical" evidence="5">
    <location>
        <begin position="189"/>
        <end position="209"/>
    </location>
</feature>
<accession>A0AAN9AP33</accession>